<feature type="region of interest" description="Disordered" evidence="35">
    <location>
        <begin position="837"/>
        <end position="886"/>
    </location>
</feature>
<dbReference type="InterPro" id="IPR036723">
    <property type="entry name" value="Alpha-catenin/vinculin-like_sf"/>
</dbReference>
<dbReference type="Pfam" id="PF00294">
    <property type="entry name" value="PfkB"/>
    <property type="match status" value="2"/>
</dbReference>
<dbReference type="InterPro" id="IPR000633">
    <property type="entry name" value="Vinculin_CS"/>
</dbReference>
<dbReference type="PROSITE" id="PS00664">
    <property type="entry name" value="VINCULIN_2"/>
    <property type="match status" value="2"/>
</dbReference>
<keyword evidence="22" id="KW-0130">Cell adhesion</keyword>
<dbReference type="InterPro" id="IPR011611">
    <property type="entry name" value="PfkB_dom"/>
</dbReference>
<keyword evidence="23" id="KW-0965">Cell junction</keyword>
<dbReference type="GO" id="GO:0005198">
    <property type="term" value="F:structural molecule activity"/>
    <property type="evidence" value="ECO:0007669"/>
    <property type="project" value="InterPro"/>
</dbReference>
<evidence type="ECO:0000256" key="29">
    <source>
        <dbReference type="ARBA" id="ARBA00023288"/>
    </source>
</evidence>
<evidence type="ECO:0000256" key="11">
    <source>
        <dbReference type="ARBA" id="ARBA00014125"/>
    </source>
</evidence>
<evidence type="ECO:0000313" key="38">
    <source>
        <dbReference type="Proteomes" id="UP000438429"/>
    </source>
</evidence>
<dbReference type="PANTHER" id="PTHR46180">
    <property type="entry name" value="VINCULIN"/>
    <property type="match status" value="1"/>
</dbReference>
<dbReference type="PROSITE" id="PS00663">
    <property type="entry name" value="VINCULIN_1"/>
    <property type="match status" value="1"/>
</dbReference>
<evidence type="ECO:0000256" key="27">
    <source>
        <dbReference type="ARBA" id="ARBA00023212"/>
    </source>
</evidence>
<dbReference type="Proteomes" id="UP000438429">
    <property type="component" value="Unassembled WGS sequence"/>
</dbReference>
<dbReference type="FunFam" id="1.20.120.810:FF:000002">
    <property type="entry name" value="Vinculin b"/>
    <property type="match status" value="1"/>
</dbReference>
<dbReference type="FunFam" id="1.20.120.230:FF:000041">
    <property type="entry name" value="Vinculin"/>
    <property type="match status" value="1"/>
</dbReference>
<dbReference type="GO" id="GO:0042383">
    <property type="term" value="C:sarcolemma"/>
    <property type="evidence" value="ECO:0007669"/>
    <property type="project" value="UniProtKB-SubCell"/>
</dbReference>
<keyword evidence="13" id="KW-0963">Cytoplasm</keyword>
<evidence type="ECO:0000256" key="15">
    <source>
        <dbReference type="ARBA" id="ARBA00022679"/>
    </source>
</evidence>
<evidence type="ECO:0000256" key="26">
    <source>
        <dbReference type="ARBA" id="ARBA00023203"/>
    </source>
</evidence>
<keyword evidence="29" id="KW-0449">Lipoprotein</keyword>
<keyword evidence="12" id="KW-1003">Cell membrane</keyword>
<evidence type="ECO:0000256" key="24">
    <source>
        <dbReference type="ARBA" id="ARBA00023136"/>
    </source>
</evidence>
<name>A0A6A4S1J4_SCOMX</name>
<dbReference type="PROSITE" id="PS00584">
    <property type="entry name" value="PFKB_KINASES_2"/>
    <property type="match status" value="1"/>
</dbReference>
<evidence type="ECO:0000256" key="34">
    <source>
        <dbReference type="SAM" id="Coils"/>
    </source>
</evidence>
<evidence type="ECO:0000256" key="16">
    <source>
        <dbReference type="ARBA" id="ARBA00022726"/>
    </source>
</evidence>
<feature type="coiled-coil region" evidence="34">
    <location>
        <begin position="360"/>
        <end position="387"/>
    </location>
</feature>
<evidence type="ECO:0000256" key="1">
    <source>
        <dbReference type="ARBA" id="ARBA00001946"/>
    </source>
</evidence>
<dbReference type="Gene3D" id="1.20.120.810">
    <property type="entry name" value="Vinculin, Vh2 four-helix bundle"/>
    <property type="match status" value="3"/>
</dbReference>
<evidence type="ECO:0000256" key="25">
    <source>
        <dbReference type="ARBA" id="ARBA00023139"/>
    </source>
</evidence>
<comment type="similarity">
    <text evidence="8">Belongs to the vinculin/alpha-catenin family.</text>
</comment>
<dbReference type="SUPFAM" id="SSF53613">
    <property type="entry name" value="Ribokinase-like"/>
    <property type="match status" value="1"/>
</dbReference>
<evidence type="ECO:0000256" key="5">
    <source>
        <dbReference type="ARBA" id="ARBA00004278"/>
    </source>
</evidence>
<evidence type="ECO:0000256" key="14">
    <source>
        <dbReference type="ARBA" id="ARBA00022553"/>
    </source>
</evidence>
<evidence type="ECO:0000256" key="8">
    <source>
        <dbReference type="ARBA" id="ARBA00008376"/>
    </source>
</evidence>
<evidence type="ECO:0000256" key="3">
    <source>
        <dbReference type="ARBA" id="ARBA00004245"/>
    </source>
</evidence>
<keyword evidence="18" id="KW-0547">Nucleotide-binding</keyword>
<dbReference type="GO" id="GO:0030016">
    <property type="term" value="C:myofibril"/>
    <property type="evidence" value="ECO:0007669"/>
    <property type="project" value="UniProtKB-ARBA"/>
</dbReference>
<evidence type="ECO:0000256" key="31">
    <source>
        <dbReference type="ARBA" id="ARBA00033411"/>
    </source>
</evidence>
<evidence type="ECO:0000256" key="4">
    <source>
        <dbReference type="ARBA" id="ARBA00004246"/>
    </source>
</evidence>
<evidence type="ECO:0000256" key="20">
    <source>
        <dbReference type="ARBA" id="ARBA00022840"/>
    </source>
</evidence>
<keyword evidence="26" id="KW-0009">Actin-binding</keyword>
<dbReference type="FunFam" id="1.20.120.810:FF:000003">
    <property type="entry name" value="Vinculin b"/>
    <property type="match status" value="1"/>
</dbReference>
<feature type="compositionally biased region" description="Pro residues" evidence="35">
    <location>
        <begin position="860"/>
        <end position="876"/>
    </location>
</feature>
<keyword evidence="28" id="KW-0966">Cell projection</keyword>
<keyword evidence="14" id="KW-0597">Phosphoprotein</keyword>
<dbReference type="CDD" id="cd01168">
    <property type="entry name" value="adenosine_kinase"/>
    <property type="match status" value="1"/>
</dbReference>
<dbReference type="GO" id="GO:0002102">
    <property type="term" value="C:podosome"/>
    <property type="evidence" value="ECO:0007669"/>
    <property type="project" value="UniProtKB-SubCell"/>
</dbReference>
<dbReference type="GO" id="GO:0005524">
    <property type="term" value="F:ATP binding"/>
    <property type="evidence" value="ECO:0007669"/>
    <property type="project" value="UniProtKB-KW"/>
</dbReference>
<feature type="coiled-coil region" evidence="34">
    <location>
        <begin position="538"/>
        <end position="593"/>
    </location>
</feature>
<dbReference type="FunFam" id="3.40.1190.20:FF:000076">
    <property type="entry name" value="Adenosine kinase"/>
    <property type="match status" value="1"/>
</dbReference>
<dbReference type="EC" id="2.7.1.20" evidence="10"/>
<evidence type="ECO:0000256" key="23">
    <source>
        <dbReference type="ARBA" id="ARBA00022949"/>
    </source>
</evidence>
<comment type="similarity">
    <text evidence="9">Belongs to the carbohydrate kinase PfkB family.</text>
</comment>
<organism evidence="37 38">
    <name type="scientific">Scophthalmus maximus</name>
    <name type="common">Turbot</name>
    <name type="synonym">Psetta maxima</name>
    <dbReference type="NCBI Taxonomy" id="52904"/>
    <lineage>
        <taxon>Eukaryota</taxon>
        <taxon>Metazoa</taxon>
        <taxon>Chordata</taxon>
        <taxon>Craniata</taxon>
        <taxon>Vertebrata</taxon>
        <taxon>Euteleostomi</taxon>
        <taxon>Actinopterygii</taxon>
        <taxon>Neopterygii</taxon>
        <taxon>Teleostei</taxon>
        <taxon>Neoteleostei</taxon>
        <taxon>Acanthomorphata</taxon>
        <taxon>Carangaria</taxon>
        <taxon>Pleuronectiformes</taxon>
        <taxon>Pleuronectoidei</taxon>
        <taxon>Scophthalmidae</taxon>
        <taxon>Scophthalmus</taxon>
    </lineage>
</organism>
<dbReference type="FunFam" id="1.20.120.230:FF:000013">
    <property type="entry name" value="Vinculin b"/>
    <property type="match status" value="1"/>
</dbReference>
<comment type="pathway">
    <text evidence="7">Purine metabolism; AMP biosynthesis via salvage pathway; AMP from adenosine: step 1/1.</text>
</comment>
<evidence type="ECO:0000256" key="18">
    <source>
        <dbReference type="ARBA" id="ARBA00022741"/>
    </source>
</evidence>
<keyword evidence="34" id="KW-0175">Coiled coil</keyword>
<evidence type="ECO:0000256" key="12">
    <source>
        <dbReference type="ARBA" id="ARBA00022475"/>
    </source>
</evidence>
<keyword evidence="15" id="KW-0808">Transferase</keyword>
<evidence type="ECO:0000256" key="33">
    <source>
        <dbReference type="ARBA" id="ARBA00068771"/>
    </source>
</evidence>
<dbReference type="GO" id="GO:0006166">
    <property type="term" value="P:purine ribonucleoside salvage"/>
    <property type="evidence" value="ECO:0007669"/>
    <property type="project" value="UniProtKB-KW"/>
</dbReference>
<feature type="domain" description="Carbohydrate kinase PfkB" evidence="36">
    <location>
        <begin position="1084"/>
        <end position="1282"/>
    </location>
</feature>
<dbReference type="InterPro" id="IPR002173">
    <property type="entry name" value="Carboh/pur_kinase_PfkB_CS"/>
</dbReference>
<evidence type="ECO:0000256" key="28">
    <source>
        <dbReference type="ARBA" id="ARBA00023273"/>
    </source>
</evidence>
<keyword evidence="25" id="KW-0564">Palmitate</keyword>
<evidence type="ECO:0000256" key="6">
    <source>
        <dbReference type="ARBA" id="ARBA00004536"/>
    </source>
</evidence>
<comment type="catalytic activity">
    <reaction evidence="32">
        <text>adenosine + ATP = AMP + ADP + H(+)</text>
        <dbReference type="Rhea" id="RHEA:20824"/>
        <dbReference type="ChEBI" id="CHEBI:15378"/>
        <dbReference type="ChEBI" id="CHEBI:16335"/>
        <dbReference type="ChEBI" id="CHEBI:30616"/>
        <dbReference type="ChEBI" id="CHEBI:456215"/>
        <dbReference type="ChEBI" id="CHEBI:456216"/>
        <dbReference type="EC" id="2.7.1.20"/>
    </reaction>
</comment>
<dbReference type="InterPro" id="IPR029056">
    <property type="entry name" value="Ribokinase-like"/>
</dbReference>
<keyword evidence="17" id="KW-0677">Repeat</keyword>
<dbReference type="Gene3D" id="1.20.120.230">
    <property type="entry name" value="Alpha-catenin/vinculin-like"/>
    <property type="match status" value="2"/>
</dbReference>
<evidence type="ECO:0000256" key="35">
    <source>
        <dbReference type="SAM" id="MobiDB-lite"/>
    </source>
</evidence>
<comment type="cofactor">
    <cofactor evidence="1">
        <name>Mg(2+)</name>
        <dbReference type="ChEBI" id="CHEBI:18420"/>
    </cofactor>
</comment>
<evidence type="ECO:0000256" key="17">
    <source>
        <dbReference type="ARBA" id="ARBA00022737"/>
    </source>
</evidence>
<dbReference type="Gene3D" id="3.40.1190.20">
    <property type="match status" value="2"/>
</dbReference>
<keyword evidence="16" id="KW-0660">Purine salvage</keyword>
<dbReference type="InterPro" id="IPR006077">
    <property type="entry name" value="Vinculin/catenin"/>
</dbReference>
<evidence type="ECO:0000256" key="2">
    <source>
        <dbReference type="ARBA" id="ARBA00004188"/>
    </source>
</evidence>
<dbReference type="FunFam" id="1.20.120.230:FF:000010">
    <property type="entry name" value="Vinculin a"/>
    <property type="match status" value="1"/>
</dbReference>
<evidence type="ECO:0000313" key="37">
    <source>
        <dbReference type="EMBL" id="KAF0025510.1"/>
    </source>
</evidence>
<evidence type="ECO:0000256" key="7">
    <source>
        <dbReference type="ARBA" id="ARBA00004801"/>
    </source>
</evidence>
<evidence type="ECO:0000256" key="22">
    <source>
        <dbReference type="ARBA" id="ARBA00022889"/>
    </source>
</evidence>
<keyword evidence="19" id="KW-0418">Kinase</keyword>
<comment type="function">
    <text evidence="30">Actin filament (F-actin)-binding protein involved in cell-matrix adhesion and cell-cell adhesion. Regulates cell-surface E-cadherin expression and potentiates mechanosensing by the E-cadherin complex. May also play important roles in cell morphology and locomotion.</text>
</comment>
<evidence type="ECO:0000256" key="13">
    <source>
        <dbReference type="ARBA" id="ARBA00022490"/>
    </source>
</evidence>
<keyword evidence="24" id="KW-0472">Membrane</keyword>
<feature type="domain" description="Carbohydrate kinase PfkB" evidence="36">
    <location>
        <begin position="1303"/>
        <end position="1365"/>
    </location>
</feature>
<dbReference type="FunFam" id="1.20.120.810:FF:000001">
    <property type="entry name" value="Vinculin a"/>
    <property type="match status" value="1"/>
</dbReference>
<evidence type="ECO:0000256" key="10">
    <source>
        <dbReference type="ARBA" id="ARBA00012119"/>
    </source>
</evidence>
<dbReference type="PRINTS" id="PR00806">
    <property type="entry name" value="VINCULIN"/>
</dbReference>
<dbReference type="SUPFAM" id="SSF47220">
    <property type="entry name" value="alpha-catenin/vinculin-like"/>
    <property type="match status" value="7"/>
</dbReference>
<dbReference type="EMBL" id="VEVO01000020">
    <property type="protein sequence ID" value="KAF0025510.1"/>
    <property type="molecule type" value="Genomic_DNA"/>
</dbReference>
<dbReference type="GO" id="GO:0007155">
    <property type="term" value="P:cell adhesion"/>
    <property type="evidence" value="ECO:0007669"/>
    <property type="project" value="UniProtKB-KW"/>
</dbReference>
<gene>
    <name evidence="37" type="ORF">F2P81_022391</name>
</gene>
<dbReference type="Pfam" id="PF01044">
    <property type="entry name" value="Vinculin"/>
    <property type="match status" value="1"/>
</dbReference>
<keyword evidence="21" id="KW-0460">Magnesium</keyword>
<reference evidence="37 38" key="1">
    <citation type="submission" date="2019-06" db="EMBL/GenBank/DDBJ databases">
        <title>Draft genomes of female and male turbot (Scophthalmus maximus).</title>
        <authorList>
            <person name="Xu H."/>
            <person name="Xu X.-W."/>
            <person name="Shao C."/>
            <person name="Chen S."/>
        </authorList>
    </citation>
    <scope>NUCLEOTIDE SEQUENCE [LARGE SCALE GENOMIC DNA]</scope>
    <source>
        <strain evidence="37">Ysfricsl-2016a</strain>
        <tissue evidence="37">Blood</tissue>
    </source>
</reference>
<keyword evidence="27" id="KW-0206">Cytoskeleton</keyword>
<dbReference type="GO" id="GO:0005925">
    <property type="term" value="C:focal adhesion"/>
    <property type="evidence" value="ECO:0007669"/>
    <property type="project" value="UniProtKB-SubCell"/>
</dbReference>
<comment type="caution">
    <text evidence="37">The sequence shown here is derived from an EMBL/GenBank/DDBJ whole genome shotgun (WGS) entry which is preliminary data.</text>
</comment>
<dbReference type="GO" id="GO:0004001">
    <property type="term" value="F:adenosine kinase activity"/>
    <property type="evidence" value="ECO:0007669"/>
    <property type="project" value="UniProtKB-EC"/>
</dbReference>
<proteinExistence type="inferred from homology"/>
<dbReference type="GO" id="GO:0005912">
    <property type="term" value="C:adherens junction"/>
    <property type="evidence" value="ECO:0007669"/>
    <property type="project" value="UniProtKB-SubCell"/>
</dbReference>
<evidence type="ECO:0000256" key="30">
    <source>
        <dbReference type="ARBA" id="ARBA00024757"/>
    </source>
</evidence>
<dbReference type="InterPro" id="IPR017997">
    <property type="entry name" value="Vinculin"/>
</dbReference>
<evidence type="ECO:0000256" key="19">
    <source>
        <dbReference type="ARBA" id="ARBA00022777"/>
    </source>
</evidence>
<comment type="subcellular location">
    <subcellularLocation>
        <location evidence="6">Cell junction</location>
        <location evidence="6">Adherens junction</location>
    </subcellularLocation>
    <subcellularLocation>
        <location evidence="4">Cell junction</location>
        <location evidence="4">Focal adhesion</location>
    </subcellularLocation>
    <subcellularLocation>
        <location evidence="5">Cell membrane</location>
        <location evidence="5">Sarcolemma</location>
        <topology evidence="5">Peripheral membrane protein</topology>
        <orientation evidence="5">Cytoplasmic side</orientation>
    </subcellularLocation>
    <subcellularLocation>
        <location evidence="2">Cell projection</location>
        <location evidence="2">Podosome</location>
    </subcellularLocation>
    <subcellularLocation>
        <location evidence="3">Cytoplasm</location>
        <location evidence="3">Cytoskeleton</location>
    </subcellularLocation>
</comment>
<evidence type="ECO:0000259" key="36">
    <source>
        <dbReference type="Pfam" id="PF00294"/>
    </source>
</evidence>
<evidence type="ECO:0000256" key="32">
    <source>
        <dbReference type="ARBA" id="ARBA00051362"/>
    </source>
</evidence>
<evidence type="ECO:0000256" key="9">
    <source>
        <dbReference type="ARBA" id="ARBA00010688"/>
    </source>
</evidence>
<dbReference type="GO" id="GO:0051015">
    <property type="term" value="F:actin filament binding"/>
    <property type="evidence" value="ECO:0007669"/>
    <property type="project" value="InterPro"/>
</dbReference>
<protein>
    <recommendedName>
        <fullName evidence="33">Adenosine kinase</fullName>
        <ecNumber evidence="10">2.7.1.20</ecNumber>
    </recommendedName>
    <alternativeName>
        <fullName evidence="31">Metavinculin</fullName>
    </alternativeName>
    <alternativeName>
        <fullName evidence="11">Vinculin</fullName>
    </alternativeName>
</protein>
<evidence type="ECO:0000256" key="21">
    <source>
        <dbReference type="ARBA" id="ARBA00022842"/>
    </source>
</evidence>
<accession>A0A6A4S1J4</accession>
<keyword evidence="20" id="KW-0067">ATP-binding</keyword>
<sequence>MPVFHTKTIESILEPVAQQISHLVIMHEEGEVDGKAIPDLTAPVAAVQAAVSNLVRVGKETVQTTEDQIMKRDMPPAFIKVENACTKLVQAASMLKADPYSVPARDYLIDGSRGILSGTSDLLLTFDEAEVRKIIRVCKGILEYLTVAEVVESMEDLITYTKNLGPGMTKMAKMIDERQQELTHQEHRVMLVNSMNTVKELLPILISGIKIFVTTKTSGSQGVEEALKNRNFTFEKMSAEINEIIRVLQLTSWDEDAWANKDTEAMKRALGLIDSKMGQAKNWLRDPNAQPGDQGEQAIRQILDEAGKVGELCAGKERRDILGTAKTLGQMTDQVSEMRARGQGAAPAAMQKAQQVSQGLDVLTGKVENAARKLEAMTNSKQAIAKRIDAAQNWLADPNGGPEGEENIKALLIEAKKIADMCEDPKERDDILRSIGELAAMTAKLSDLRRQGKGDTPEARALAKQIATALQNLQSKTNKAVANSRPAKAAVHLEGKIEQAQRWIDNPTIDDSGVGQAAIRGLVAEGRRLANALPGPYRQELLGKCEQVEQLMAQLADLAARGEGDSPQARAVAQQLQEALKDLKGKMQEAMTQEVSDIFSDTTTPIKLLAVAATAPLDAPNRDEVFDERAVNFENHANKLGTTAEKAAAVGTANKSTVEGIQAAVKSTRDITPQVVSAARILLRNPGNQAAYEHFETMKNQWIDNVEKMTVLVDEAIDTKSLLDASEEAIKKDLDKCRVAMANHQPQMLVAGATSIARRANRILLVAKREVENSEDPKFREMVKAASDELSQTISPMVMNAKAVAGNIQDPSLQKGFLDSGYKILGAVAKVREAFQPQEPDFPPPPPELEQLSLNDEAAPPKPPLPEGEVPPPRPPPPEEKDEEFPEAGDMANEPMMVAARQLHDEARKWSSKGNDIIGAAKRMALLMAEMSRLVRGGGGNKRALIQCAKDIAKASDEVTRLAKEVAKQCTDKRIRTNLLQVCERIPTISTQLKILSTVKATMLGRTNISEEESEQATEMLVHNAQNLMQSVKETVREAEAASIKIRTDAGFTLHWVRKTPCENTLFGMGNPLLDISAVVDKDFLDKFGLKPNDQILAEDKHKALFEEIVKRNKVEYHAGGSTQNSVKIAQWMIQKPHKVATFFGCIGTDHFGEILKKKAEEAHVDAHYYEQNEEPTGTCAACITGDNRSLVANLAAANCYKKEKHLDLDSNWELVTKAKVYYIAGFFLTVSPESILKVAKHASDNNKIFCMNLSAPFISQFFKEPLMMIMPYVDILFGNETSTLTFSVTYSHCVGDTGERVTMFPVLDIDQNDIVDTNGAGDAFVGGFLSALVQEHALEECIRAGHYSANVIIRRVGTDDSHPTDRSDVSRRICPSPVMKRSLRGGDKLEEGDIGNAGRTFACHPTLGSTRRNNSFREVCDAAAAGFLAVVERAPRLTVGSGSCQGRKVSVGHAAVSKELAAERLRRGGRRAVRSRVRTNLIWD</sequence>